<evidence type="ECO:0000256" key="6">
    <source>
        <dbReference type="PROSITE-ProRule" id="PRU00169"/>
    </source>
</evidence>
<dbReference type="FunFam" id="3.40.50.2300:FF:000001">
    <property type="entry name" value="DNA-binding response regulator PhoB"/>
    <property type="match status" value="1"/>
</dbReference>
<evidence type="ECO:0000256" key="3">
    <source>
        <dbReference type="ARBA" id="ARBA00023015"/>
    </source>
</evidence>
<evidence type="ECO:0000256" key="1">
    <source>
        <dbReference type="ARBA" id="ARBA00022553"/>
    </source>
</evidence>
<sequence length="122" mass="13584">MNKKILVVDDEKQILLMIQTRLKKNGYDVVTGENGTQALEKVKSEKPDLVILDVMMPPPNGFEVCRTLKEDPELKKIPVILLTAKASDSDRFWGAESGADAYISKPYNPDELLAKVAELTLP</sequence>
<evidence type="ECO:0000259" key="7">
    <source>
        <dbReference type="PROSITE" id="PS50110"/>
    </source>
</evidence>
<dbReference type="GO" id="GO:0000160">
    <property type="term" value="P:phosphorelay signal transduction system"/>
    <property type="evidence" value="ECO:0007669"/>
    <property type="project" value="UniProtKB-KW"/>
</dbReference>
<dbReference type="PANTHER" id="PTHR44591">
    <property type="entry name" value="STRESS RESPONSE REGULATOR PROTEIN 1"/>
    <property type="match status" value="1"/>
</dbReference>
<feature type="modified residue" description="4-aspartylphosphate" evidence="6">
    <location>
        <position position="53"/>
    </location>
</feature>
<keyword evidence="2" id="KW-0902">Two-component regulatory system</keyword>
<evidence type="ECO:0000313" key="9">
    <source>
        <dbReference type="Proteomes" id="UP000178187"/>
    </source>
</evidence>
<evidence type="ECO:0000313" key="8">
    <source>
        <dbReference type="EMBL" id="OGW95367.1"/>
    </source>
</evidence>
<dbReference type="SMART" id="SM00448">
    <property type="entry name" value="REC"/>
    <property type="match status" value="1"/>
</dbReference>
<dbReference type="SUPFAM" id="SSF52172">
    <property type="entry name" value="CheY-like"/>
    <property type="match status" value="1"/>
</dbReference>
<dbReference type="InterPro" id="IPR050595">
    <property type="entry name" value="Bact_response_regulator"/>
</dbReference>
<gene>
    <name evidence="8" type="ORF">A3G33_06160</name>
</gene>
<accession>A0A1G1KR28</accession>
<evidence type="ECO:0000256" key="5">
    <source>
        <dbReference type="ARBA" id="ARBA00023163"/>
    </source>
</evidence>
<keyword evidence="1 6" id="KW-0597">Phosphoprotein</keyword>
<name>A0A1G1KR28_9BACT</name>
<protein>
    <submittedName>
        <fullName evidence="8">Two-component system response regulator</fullName>
    </submittedName>
</protein>
<evidence type="ECO:0000256" key="4">
    <source>
        <dbReference type="ARBA" id="ARBA00023125"/>
    </source>
</evidence>
<dbReference type="AlphaFoldDB" id="A0A1G1KR28"/>
<proteinExistence type="predicted"/>
<evidence type="ECO:0000256" key="2">
    <source>
        <dbReference type="ARBA" id="ARBA00023012"/>
    </source>
</evidence>
<keyword evidence="4" id="KW-0238">DNA-binding</keyword>
<keyword evidence="3" id="KW-0805">Transcription regulation</keyword>
<comment type="caution">
    <text evidence="8">The sequence shown here is derived from an EMBL/GenBank/DDBJ whole genome shotgun (WGS) entry which is preliminary data.</text>
</comment>
<organism evidence="8 9">
    <name type="scientific">Candidatus Danuiimicrobium aquiferis</name>
    <dbReference type="NCBI Taxonomy" id="1801832"/>
    <lineage>
        <taxon>Bacteria</taxon>
        <taxon>Pseudomonadati</taxon>
        <taxon>Candidatus Omnitrophota</taxon>
        <taxon>Candidatus Danuiimicrobium</taxon>
    </lineage>
</organism>
<dbReference type="PANTHER" id="PTHR44591:SF3">
    <property type="entry name" value="RESPONSE REGULATORY DOMAIN-CONTAINING PROTEIN"/>
    <property type="match status" value="1"/>
</dbReference>
<feature type="domain" description="Response regulatory" evidence="7">
    <location>
        <begin position="4"/>
        <end position="120"/>
    </location>
</feature>
<dbReference type="GO" id="GO:0003677">
    <property type="term" value="F:DNA binding"/>
    <property type="evidence" value="ECO:0007669"/>
    <property type="project" value="UniProtKB-KW"/>
</dbReference>
<dbReference type="EMBL" id="MHFR01000064">
    <property type="protein sequence ID" value="OGW95367.1"/>
    <property type="molecule type" value="Genomic_DNA"/>
</dbReference>
<dbReference type="Pfam" id="PF00072">
    <property type="entry name" value="Response_reg"/>
    <property type="match status" value="1"/>
</dbReference>
<keyword evidence="5" id="KW-0804">Transcription</keyword>
<dbReference type="PROSITE" id="PS50110">
    <property type="entry name" value="RESPONSE_REGULATORY"/>
    <property type="match status" value="1"/>
</dbReference>
<dbReference type="InterPro" id="IPR011006">
    <property type="entry name" value="CheY-like_superfamily"/>
</dbReference>
<dbReference type="InterPro" id="IPR001789">
    <property type="entry name" value="Sig_transdc_resp-reg_receiver"/>
</dbReference>
<dbReference type="Gene3D" id="3.40.50.2300">
    <property type="match status" value="1"/>
</dbReference>
<reference evidence="8 9" key="1">
    <citation type="journal article" date="2016" name="Nat. Commun.">
        <title>Thousands of microbial genomes shed light on interconnected biogeochemical processes in an aquifer system.</title>
        <authorList>
            <person name="Anantharaman K."/>
            <person name="Brown C.T."/>
            <person name="Hug L.A."/>
            <person name="Sharon I."/>
            <person name="Castelle C.J."/>
            <person name="Probst A.J."/>
            <person name="Thomas B.C."/>
            <person name="Singh A."/>
            <person name="Wilkins M.J."/>
            <person name="Karaoz U."/>
            <person name="Brodie E.L."/>
            <person name="Williams K.H."/>
            <person name="Hubbard S.S."/>
            <person name="Banfield J.F."/>
        </authorList>
    </citation>
    <scope>NUCLEOTIDE SEQUENCE [LARGE SCALE GENOMIC DNA]</scope>
</reference>
<dbReference type="Proteomes" id="UP000178187">
    <property type="component" value="Unassembled WGS sequence"/>
</dbReference>